<dbReference type="Proteomes" id="UP000232060">
    <property type="component" value="Unassembled WGS sequence"/>
</dbReference>
<proteinExistence type="inferred from homology"/>
<dbReference type="AlphaFoldDB" id="A0A2M8HEH2"/>
<comment type="similarity">
    <text evidence="4">Belongs to the BamC family.</text>
</comment>
<organism evidence="6 7">
    <name type="scientific">Aeromonas lusitana</name>
    <dbReference type="NCBI Taxonomy" id="931529"/>
    <lineage>
        <taxon>Bacteria</taxon>
        <taxon>Pseudomonadati</taxon>
        <taxon>Pseudomonadota</taxon>
        <taxon>Gammaproteobacteria</taxon>
        <taxon>Aeromonadales</taxon>
        <taxon>Aeromonadaceae</taxon>
        <taxon>Aeromonas</taxon>
    </lineage>
</organism>
<dbReference type="PROSITE" id="PS51257">
    <property type="entry name" value="PROKAR_LIPOPROTEIN"/>
    <property type="match status" value="1"/>
</dbReference>
<keyword evidence="2 4" id="KW-0472">Membrane</keyword>
<dbReference type="Pfam" id="PF06804">
    <property type="entry name" value="Lipoprotein_18"/>
    <property type="match status" value="1"/>
</dbReference>
<evidence type="ECO:0000256" key="2">
    <source>
        <dbReference type="ARBA" id="ARBA00023136"/>
    </source>
</evidence>
<dbReference type="Gene3D" id="3.30.530.50">
    <property type="match status" value="1"/>
</dbReference>
<keyword evidence="3 4" id="KW-0998">Cell outer membrane</keyword>
<feature type="signal peptide" evidence="5">
    <location>
        <begin position="1"/>
        <end position="24"/>
    </location>
</feature>
<evidence type="ECO:0000256" key="4">
    <source>
        <dbReference type="HAMAP-Rule" id="MF_00924"/>
    </source>
</evidence>
<keyword evidence="4" id="KW-0564">Palmitate</keyword>
<gene>
    <name evidence="4" type="primary">bamC</name>
    <name evidence="6" type="ORF">CUC44_00875</name>
</gene>
<dbReference type="RefSeq" id="WP_100858126.1">
    <property type="nucleotide sequence ID" value="NZ_PGCP01000002.1"/>
</dbReference>
<evidence type="ECO:0000313" key="6">
    <source>
        <dbReference type="EMBL" id="PJC94974.1"/>
    </source>
</evidence>
<dbReference type="HAMAP" id="MF_00924">
    <property type="entry name" value="OM_assembly_BamC"/>
    <property type="match status" value="1"/>
</dbReference>
<accession>A0A2M8HEH2</accession>
<feature type="chain" id="PRO_5015016174" description="Outer membrane protein assembly factor BamC" evidence="5">
    <location>
        <begin position="25"/>
        <end position="377"/>
    </location>
</feature>
<dbReference type="GO" id="GO:0051205">
    <property type="term" value="P:protein insertion into membrane"/>
    <property type="evidence" value="ECO:0007669"/>
    <property type="project" value="UniProtKB-UniRule"/>
</dbReference>
<protein>
    <recommendedName>
        <fullName evidence="4">Outer membrane protein assembly factor BamC</fullName>
    </recommendedName>
</protein>
<sequence length="377" mass="41663">MFKANGKGNAVRLVLSVATVAVLAACSSPQDRKMANRGFEYEESRLEGRAFLVPAGLSAPAFNSNFDIPALPESSREGAIGAKVDVRPPAQLLTVVPGSQVVASANPGEPTLAFYALSTSQSVERDTWAFLMNFLAQHKVTTEKLDQQSGVLQTGWFDNTSALDGWAEEDDDFKIRQRYQFTLRNDTQRHAVNMSVRVLDHEETIDGETSTTLTPADAQRYATRALNQFSLYYDKQLKAREQHKTNDGMGMELGLDNNDLSAWIVDASFEQVWRRLNQVLPGYGFTIKDTQQSLGWIDVEYDEPGAEFWKAKGAEPFKLEEDKYRFQLGEMAGGKTSITLFDKDKKPVASGVISQMYISLSGAFAKGQADQAAAKAE</sequence>
<dbReference type="GO" id="GO:0043165">
    <property type="term" value="P:Gram-negative-bacterium-type cell outer membrane assembly"/>
    <property type="evidence" value="ECO:0007669"/>
    <property type="project" value="UniProtKB-UniRule"/>
</dbReference>
<dbReference type="InterPro" id="IPR014524">
    <property type="entry name" value="BamC"/>
</dbReference>
<keyword evidence="7" id="KW-1185">Reference proteome</keyword>
<dbReference type="InterPro" id="IPR010653">
    <property type="entry name" value="NlpB/DapX"/>
</dbReference>
<keyword evidence="4" id="KW-0449">Lipoprotein</keyword>
<comment type="function">
    <text evidence="4">Part of the outer membrane protein assembly complex, which is involved in assembly and insertion of beta-barrel proteins into the outer membrane.</text>
</comment>
<evidence type="ECO:0000256" key="5">
    <source>
        <dbReference type="SAM" id="SignalP"/>
    </source>
</evidence>
<evidence type="ECO:0000256" key="3">
    <source>
        <dbReference type="ARBA" id="ARBA00023237"/>
    </source>
</evidence>
<dbReference type="OrthoDB" id="5598420at2"/>
<dbReference type="EMBL" id="PGCP01000002">
    <property type="protein sequence ID" value="PJC94974.1"/>
    <property type="molecule type" value="Genomic_DNA"/>
</dbReference>
<reference evidence="6 7" key="1">
    <citation type="submission" date="2017-11" db="EMBL/GenBank/DDBJ databases">
        <title>Draft genome sequence of environmental isolate Aeromonas lusitania sp. nov. MDC 2473.</title>
        <authorList>
            <person name="Colston S.M."/>
            <person name="Navarro A."/>
            <person name="Martinez-Murcia A.J."/>
            <person name="Graf J."/>
        </authorList>
    </citation>
    <scope>NUCLEOTIDE SEQUENCE [LARGE SCALE GENOMIC DNA]</scope>
    <source>
        <strain evidence="6 7">MDC 2473</strain>
    </source>
</reference>
<name>A0A2M8HEH2_9GAMM</name>
<dbReference type="Gene3D" id="3.30.310.170">
    <property type="entry name" value="Outer membrane protein assembly factor BamC"/>
    <property type="match status" value="1"/>
</dbReference>
<comment type="subcellular location">
    <subcellularLocation>
        <location evidence="4">Cell outer membrane</location>
        <topology evidence="4">Lipid-anchor</topology>
    </subcellularLocation>
</comment>
<comment type="caution">
    <text evidence="6">The sequence shown here is derived from an EMBL/GenBank/DDBJ whole genome shotgun (WGS) entry which is preliminary data.</text>
</comment>
<evidence type="ECO:0000313" key="7">
    <source>
        <dbReference type="Proteomes" id="UP000232060"/>
    </source>
</evidence>
<evidence type="ECO:0000256" key="1">
    <source>
        <dbReference type="ARBA" id="ARBA00022729"/>
    </source>
</evidence>
<comment type="subunit">
    <text evidence="4">Part of the Bam complex.</text>
</comment>
<dbReference type="GO" id="GO:0009279">
    <property type="term" value="C:cell outer membrane"/>
    <property type="evidence" value="ECO:0007669"/>
    <property type="project" value="UniProtKB-SubCell"/>
</dbReference>
<keyword evidence="1 4" id="KW-0732">Signal</keyword>
<dbReference type="InterPro" id="IPR042268">
    <property type="entry name" value="BamC_C"/>
</dbReference>